<dbReference type="AlphaFoldDB" id="A0A7D5KCS0"/>
<dbReference type="RefSeq" id="WP_179168492.1">
    <property type="nucleotide sequence ID" value="NZ_CP058529.1"/>
</dbReference>
<dbReference type="OrthoDB" id="100832at2157"/>
<evidence type="ECO:0000313" key="3">
    <source>
        <dbReference type="EMBL" id="QLG26917.1"/>
    </source>
</evidence>
<feature type="domain" description="Inner membrane protein YgaP-like transmembrane" evidence="2">
    <location>
        <begin position="1"/>
        <end position="66"/>
    </location>
</feature>
<keyword evidence="1" id="KW-1133">Transmembrane helix</keyword>
<dbReference type="Proteomes" id="UP000509750">
    <property type="component" value="Chromosome"/>
</dbReference>
<organism evidence="3 4">
    <name type="scientific">Halorarum halophilum</name>
    <dbReference type="NCBI Taxonomy" id="2743090"/>
    <lineage>
        <taxon>Archaea</taxon>
        <taxon>Methanobacteriati</taxon>
        <taxon>Methanobacteriota</taxon>
        <taxon>Stenosarchaea group</taxon>
        <taxon>Halobacteria</taxon>
        <taxon>Halobacteriales</taxon>
        <taxon>Haloferacaceae</taxon>
        <taxon>Halorarum</taxon>
    </lineage>
</organism>
<dbReference type="Pfam" id="PF11127">
    <property type="entry name" value="YgaP-like_TM"/>
    <property type="match status" value="1"/>
</dbReference>
<evidence type="ECO:0000313" key="4">
    <source>
        <dbReference type="Proteomes" id="UP000509750"/>
    </source>
</evidence>
<dbReference type="EMBL" id="CP058529">
    <property type="protein sequence ID" value="QLG26917.1"/>
    <property type="molecule type" value="Genomic_DNA"/>
</dbReference>
<dbReference type="KEGG" id="halg:HUG10_04895"/>
<dbReference type="InterPro" id="IPR021309">
    <property type="entry name" value="YgaP-like_TM"/>
</dbReference>
<evidence type="ECO:0000256" key="1">
    <source>
        <dbReference type="SAM" id="Phobius"/>
    </source>
</evidence>
<reference evidence="3 4" key="1">
    <citation type="submission" date="2020-07" db="EMBL/GenBank/DDBJ databases">
        <title>Gai3-2, isolated from salt lake.</title>
        <authorList>
            <person name="Cui H."/>
            <person name="Shi X."/>
        </authorList>
    </citation>
    <scope>NUCLEOTIDE SEQUENCE [LARGE SCALE GENOMIC DNA]</scope>
    <source>
        <strain evidence="3 4">Gai3-2</strain>
    </source>
</reference>
<accession>A0A7D5KCS0</accession>
<feature type="transmembrane region" description="Helical" evidence="1">
    <location>
        <begin position="12"/>
        <end position="29"/>
    </location>
</feature>
<sequence length="78" mass="7911">MIRNVGGLDRVVRGVLGSWLLVVAVAALLDGERTKAVTAALAGGGLLVNYLTCFCGGNALFGLDTTTTESAADRGSVD</sequence>
<feature type="transmembrane region" description="Helical" evidence="1">
    <location>
        <begin position="36"/>
        <end position="61"/>
    </location>
</feature>
<evidence type="ECO:0000259" key="2">
    <source>
        <dbReference type="Pfam" id="PF11127"/>
    </source>
</evidence>
<keyword evidence="1" id="KW-0472">Membrane</keyword>
<proteinExistence type="predicted"/>
<gene>
    <name evidence="3" type="ORF">HUG10_04895</name>
</gene>
<dbReference type="GeneID" id="56028146"/>
<protein>
    <submittedName>
        <fullName evidence="3">DUF2892 domain-containing protein</fullName>
    </submittedName>
</protein>
<name>A0A7D5KCS0_9EURY</name>
<keyword evidence="1" id="KW-0812">Transmembrane</keyword>
<keyword evidence="4" id="KW-1185">Reference proteome</keyword>